<feature type="chain" id="PRO_5038835516" description="Endoglycoceramidase" evidence="2">
    <location>
        <begin position="23"/>
        <end position="175"/>
    </location>
</feature>
<sequence length="175" mass="17237">MVGAGSAVGAFLAFGMAPTAVAPAHADFDDVLIDLLGQDLGDAVAGLGANLGDQGAWEVVLDPASWSAFFDGLGSQSTWDAVLADLDLNAAGSAVADLPGSAAAFDWNNINWLMPFGNGQDGTEAHPDGYAGGWIWGNGGDGWTADGTGDSDDGGDGGQAGLFGGDGGNGGNGFE</sequence>
<keyword evidence="4" id="KW-1185">Reference proteome</keyword>
<protein>
    <recommendedName>
        <fullName evidence="5">Endoglycoceramidase</fullName>
    </recommendedName>
</protein>
<proteinExistence type="predicted"/>
<name>A0A1B8S8W7_9MYCO</name>
<accession>A0A1B8S8W7</accession>
<dbReference type="AlphaFoldDB" id="A0A1B8S8W7"/>
<comment type="caution">
    <text evidence="3">The sequence shown here is derived from an EMBL/GenBank/DDBJ whole genome shotgun (WGS) entry which is preliminary data.</text>
</comment>
<keyword evidence="2" id="KW-0732">Signal</keyword>
<reference evidence="3 4" key="1">
    <citation type="submission" date="2015-06" db="EMBL/GenBank/DDBJ databases">
        <title>Genome sequence of Mycobacterium kumamotonense strain Roo.</title>
        <authorList>
            <person name="Greninger A.L."/>
            <person name="Cunningham G."/>
            <person name="Miller S."/>
        </authorList>
    </citation>
    <scope>NUCLEOTIDE SEQUENCE [LARGE SCALE GENOMIC DNA]</scope>
    <source>
        <strain evidence="3 4">Roo</strain>
    </source>
</reference>
<feature type="non-terminal residue" evidence="3">
    <location>
        <position position="175"/>
    </location>
</feature>
<feature type="compositionally biased region" description="Gly residues" evidence="1">
    <location>
        <begin position="156"/>
        <end position="175"/>
    </location>
</feature>
<evidence type="ECO:0000256" key="2">
    <source>
        <dbReference type="SAM" id="SignalP"/>
    </source>
</evidence>
<evidence type="ECO:0008006" key="5">
    <source>
        <dbReference type="Google" id="ProtNLM"/>
    </source>
</evidence>
<organism evidence="3 4">
    <name type="scientific">Mycolicibacter kumamotonensis</name>
    <dbReference type="NCBI Taxonomy" id="354243"/>
    <lineage>
        <taxon>Bacteria</taxon>
        <taxon>Bacillati</taxon>
        <taxon>Actinomycetota</taxon>
        <taxon>Actinomycetes</taxon>
        <taxon>Mycobacteriales</taxon>
        <taxon>Mycobacteriaceae</taxon>
        <taxon>Mycolicibacter</taxon>
    </lineage>
</organism>
<evidence type="ECO:0000313" key="4">
    <source>
        <dbReference type="Proteomes" id="UP000092668"/>
    </source>
</evidence>
<evidence type="ECO:0000256" key="1">
    <source>
        <dbReference type="SAM" id="MobiDB-lite"/>
    </source>
</evidence>
<evidence type="ECO:0000313" key="3">
    <source>
        <dbReference type="EMBL" id="OBY29185.1"/>
    </source>
</evidence>
<dbReference type="Proteomes" id="UP000092668">
    <property type="component" value="Unassembled WGS sequence"/>
</dbReference>
<dbReference type="EMBL" id="LFOE01000149">
    <property type="protein sequence ID" value="OBY29185.1"/>
    <property type="molecule type" value="Genomic_DNA"/>
</dbReference>
<feature type="signal peptide" evidence="2">
    <location>
        <begin position="1"/>
        <end position="22"/>
    </location>
</feature>
<gene>
    <name evidence="3" type="ORF">ACT18_24435</name>
</gene>
<feature type="region of interest" description="Disordered" evidence="1">
    <location>
        <begin position="141"/>
        <end position="175"/>
    </location>
</feature>